<protein>
    <submittedName>
        <fullName evidence="5">Helix-turn-helix domain-containing protein</fullName>
    </submittedName>
</protein>
<dbReference type="AlphaFoldDB" id="A0A544W725"/>
<gene>
    <name evidence="5" type="ORF">D8S82_03025</name>
</gene>
<sequence>MPTTFDIGSHDLRDRPAALAEGLARLPVALDVSAVGPTGEYGFTTATEHFGSIFLASCRGWGAEVHRDHRHVARDHERTLLLSLATSGIAEYRQEATTIQLAAGGLVQYCSTIPFAATLNNVARHTLMIPYTAVDLPGHLIEARAGQLVDTTTPLGRIVTRYLRDLGAHGIYLPPADRLALETPTLDLLRALLLTASAPTSRARDPLHATLGIRMQDYLRVHLREPDLNIGRVATAHGVSERYAYLVLAQQGISLGDWLRSERLRGAARELLANPDATIATVSAMWAFPDHANFTRAFRRAVGMSPREYRVRNATDSGLVAPTAG</sequence>
<evidence type="ECO:0000313" key="6">
    <source>
        <dbReference type="Proteomes" id="UP000315759"/>
    </source>
</evidence>
<dbReference type="InterPro" id="IPR009057">
    <property type="entry name" value="Homeodomain-like_sf"/>
</dbReference>
<dbReference type="Gene3D" id="1.10.10.60">
    <property type="entry name" value="Homeodomain-like"/>
    <property type="match status" value="1"/>
</dbReference>
<dbReference type="InterPro" id="IPR035418">
    <property type="entry name" value="AraC-bd_2"/>
</dbReference>
<dbReference type="Pfam" id="PF14525">
    <property type="entry name" value="AraC_binding_2"/>
    <property type="match status" value="1"/>
</dbReference>
<proteinExistence type="predicted"/>
<evidence type="ECO:0000256" key="3">
    <source>
        <dbReference type="ARBA" id="ARBA00023163"/>
    </source>
</evidence>
<reference evidence="5 6" key="1">
    <citation type="submission" date="2018-10" db="EMBL/GenBank/DDBJ databases">
        <title>Draft genome of Mycobacterium hodleri strain B.</title>
        <authorList>
            <person name="Amande T.J."/>
            <person name="Mcgenity T.J."/>
        </authorList>
    </citation>
    <scope>NUCLEOTIDE SEQUENCE [LARGE SCALE GENOMIC DNA]</scope>
    <source>
        <strain evidence="5 6">B</strain>
    </source>
</reference>
<keyword evidence="1" id="KW-0805">Transcription regulation</keyword>
<dbReference type="PROSITE" id="PS01124">
    <property type="entry name" value="HTH_ARAC_FAMILY_2"/>
    <property type="match status" value="1"/>
</dbReference>
<dbReference type="GO" id="GO:0003700">
    <property type="term" value="F:DNA-binding transcription factor activity"/>
    <property type="evidence" value="ECO:0007669"/>
    <property type="project" value="InterPro"/>
</dbReference>
<name>A0A544W725_9MYCO</name>
<keyword evidence="3" id="KW-0804">Transcription</keyword>
<keyword evidence="6" id="KW-1185">Reference proteome</keyword>
<evidence type="ECO:0000313" key="5">
    <source>
        <dbReference type="EMBL" id="TQR88051.1"/>
    </source>
</evidence>
<dbReference type="Proteomes" id="UP000315759">
    <property type="component" value="Unassembled WGS sequence"/>
</dbReference>
<dbReference type="InterPro" id="IPR018060">
    <property type="entry name" value="HTH_AraC"/>
</dbReference>
<evidence type="ECO:0000256" key="1">
    <source>
        <dbReference type="ARBA" id="ARBA00023015"/>
    </source>
</evidence>
<dbReference type="InterPro" id="IPR050204">
    <property type="entry name" value="AraC_XylS_family_regulators"/>
</dbReference>
<dbReference type="GO" id="GO:0043565">
    <property type="term" value="F:sequence-specific DNA binding"/>
    <property type="evidence" value="ECO:0007669"/>
    <property type="project" value="InterPro"/>
</dbReference>
<feature type="domain" description="HTH araC/xylS-type" evidence="4">
    <location>
        <begin position="213"/>
        <end position="312"/>
    </location>
</feature>
<dbReference type="EMBL" id="VIFX01000003">
    <property type="protein sequence ID" value="TQR88051.1"/>
    <property type="molecule type" value="Genomic_DNA"/>
</dbReference>
<dbReference type="PANTHER" id="PTHR46796">
    <property type="entry name" value="HTH-TYPE TRANSCRIPTIONAL ACTIVATOR RHAS-RELATED"/>
    <property type="match status" value="1"/>
</dbReference>
<keyword evidence="2" id="KW-0238">DNA-binding</keyword>
<dbReference type="Pfam" id="PF12833">
    <property type="entry name" value="HTH_18"/>
    <property type="match status" value="1"/>
</dbReference>
<evidence type="ECO:0000259" key="4">
    <source>
        <dbReference type="PROSITE" id="PS01124"/>
    </source>
</evidence>
<dbReference type="RefSeq" id="WP_142550660.1">
    <property type="nucleotide sequence ID" value="NZ_VIFX01000003.1"/>
</dbReference>
<comment type="caution">
    <text evidence="5">The sequence shown here is derived from an EMBL/GenBank/DDBJ whole genome shotgun (WGS) entry which is preliminary data.</text>
</comment>
<dbReference type="SMART" id="SM00342">
    <property type="entry name" value="HTH_ARAC"/>
    <property type="match status" value="1"/>
</dbReference>
<accession>A0A544W725</accession>
<dbReference type="InterPro" id="IPR018062">
    <property type="entry name" value="HTH_AraC-typ_CS"/>
</dbReference>
<organism evidence="5 6">
    <name type="scientific">Mycolicibacterium hodleri</name>
    <dbReference type="NCBI Taxonomy" id="49897"/>
    <lineage>
        <taxon>Bacteria</taxon>
        <taxon>Bacillati</taxon>
        <taxon>Actinomycetota</taxon>
        <taxon>Actinomycetes</taxon>
        <taxon>Mycobacteriales</taxon>
        <taxon>Mycobacteriaceae</taxon>
        <taxon>Mycolicibacterium</taxon>
    </lineage>
</organism>
<dbReference type="PANTHER" id="PTHR46796:SF6">
    <property type="entry name" value="ARAC SUBFAMILY"/>
    <property type="match status" value="1"/>
</dbReference>
<dbReference type="SUPFAM" id="SSF46689">
    <property type="entry name" value="Homeodomain-like"/>
    <property type="match status" value="1"/>
</dbReference>
<evidence type="ECO:0000256" key="2">
    <source>
        <dbReference type="ARBA" id="ARBA00023125"/>
    </source>
</evidence>
<dbReference type="PROSITE" id="PS00041">
    <property type="entry name" value="HTH_ARAC_FAMILY_1"/>
    <property type="match status" value="1"/>
</dbReference>